<feature type="domain" description="HTH marR-type" evidence="1">
    <location>
        <begin position="11"/>
        <end position="144"/>
    </location>
</feature>
<dbReference type="SMART" id="SM00347">
    <property type="entry name" value="HTH_MARR"/>
    <property type="match status" value="1"/>
</dbReference>
<dbReference type="Proteomes" id="UP001519363">
    <property type="component" value="Unassembled WGS sequence"/>
</dbReference>
<dbReference type="SUPFAM" id="SSF46785">
    <property type="entry name" value="Winged helix' DNA-binding domain"/>
    <property type="match status" value="1"/>
</dbReference>
<evidence type="ECO:0000313" key="3">
    <source>
        <dbReference type="Proteomes" id="UP001519363"/>
    </source>
</evidence>
<gene>
    <name evidence="2" type="ORF">JOF53_008186</name>
</gene>
<dbReference type="PANTHER" id="PTHR33164">
    <property type="entry name" value="TRANSCRIPTIONAL REGULATOR, MARR FAMILY"/>
    <property type="match status" value="1"/>
</dbReference>
<keyword evidence="2" id="KW-0238">DNA-binding</keyword>
<reference evidence="2 3" key="1">
    <citation type="submission" date="2021-03" db="EMBL/GenBank/DDBJ databases">
        <title>Sequencing the genomes of 1000 actinobacteria strains.</title>
        <authorList>
            <person name="Klenk H.-P."/>
        </authorList>
    </citation>
    <scope>NUCLEOTIDE SEQUENCE [LARGE SCALE GENOMIC DNA]</scope>
    <source>
        <strain evidence="2 3">DSM 44580</strain>
    </source>
</reference>
<dbReference type="EMBL" id="JAGIOO010000001">
    <property type="protein sequence ID" value="MBP2479314.1"/>
    <property type="molecule type" value="Genomic_DNA"/>
</dbReference>
<dbReference type="InterPro" id="IPR000835">
    <property type="entry name" value="HTH_MarR-typ"/>
</dbReference>
<dbReference type="PANTHER" id="PTHR33164:SF99">
    <property type="entry name" value="MARR FAMILY REGULATORY PROTEIN"/>
    <property type="match status" value="1"/>
</dbReference>
<dbReference type="InterPro" id="IPR036388">
    <property type="entry name" value="WH-like_DNA-bd_sf"/>
</dbReference>
<dbReference type="Pfam" id="PF12802">
    <property type="entry name" value="MarR_2"/>
    <property type="match status" value="1"/>
</dbReference>
<dbReference type="InterPro" id="IPR036390">
    <property type="entry name" value="WH_DNA-bd_sf"/>
</dbReference>
<evidence type="ECO:0000259" key="1">
    <source>
        <dbReference type="PROSITE" id="PS50995"/>
    </source>
</evidence>
<name>A0ABS5ARX0_9PSEU</name>
<dbReference type="RefSeq" id="WP_086784392.1">
    <property type="nucleotide sequence ID" value="NZ_JAGIOO010000001.1"/>
</dbReference>
<accession>A0ABS5ARX0</accession>
<organism evidence="2 3">
    <name type="scientific">Crossiella equi</name>
    <dbReference type="NCBI Taxonomy" id="130796"/>
    <lineage>
        <taxon>Bacteria</taxon>
        <taxon>Bacillati</taxon>
        <taxon>Actinomycetota</taxon>
        <taxon>Actinomycetes</taxon>
        <taxon>Pseudonocardiales</taxon>
        <taxon>Pseudonocardiaceae</taxon>
        <taxon>Crossiella</taxon>
    </lineage>
</organism>
<proteinExistence type="predicted"/>
<evidence type="ECO:0000313" key="2">
    <source>
        <dbReference type="EMBL" id="MBP2479314.1"/>
    </source>
</evidence>
<dbReference type="PROSITE" id="PS50995">
    <property type="entry name" value="HTH_MARR_2"/>
    <property type="match status" value="1"/>
</dbReference>
<dbReference type="GO" id="GO:0003677">
    <property type="term" value="F:DNA binding"/>
    <property type="evidence" value="ECO:0007669"/>
    <property type="project" value="UniProtKB-KW"/>
</dbReference>
<dbReference type="Gene3D" id="1.10.10.10">
    <property type="entry name" value="Winged helix-like DNA-binding domain superfamily/Winged helix DNA-binding domain"/>
    <property type="match status" value="1"/>
</dbReference>
<sequence>MTDQPWLSEDQQRVWRLYLYANRRLMGHLAAHYQKEFGLSAPDYEVLVNLSEAPGGRMRAFELGEQTEWEKSRLSHHLKRMSQRGLVARDGDHRYADVVLTETGRAAIQAAAPAHSRLVRHLVFDGVDPERLRVFGEVLAEISERTNAHQLGDGYEPDPCEN</sequence>
<dbReference type="InterPro" id="IPR039422">
    <property type="entry name" value="MarR/SlyA-like"/>
</dbReference>
<comment type="caution">
    <text evidence="2">The sequence shown here is derived from an EMBL/GenBank/DDBJ whole genome shotgun (WGS) entry which is preliminary data.</text>
</comment>
<keyword evidence="3" id="KW-1185">Reference proteome</keyword>
<protein>
    <submittedName>
        <fullName evidence="2">DNA-binding MarR family transcriptional regulator</fullName>
    </submittedName>
</protein>